<dbReference type="Pfam" id="PF01047">
    <property type="entry name" value="MarR"/>
    <property type="match status" value="1"/>
</dbReference>
<evidence type="ECO:0000313" key="2">
    <source>
        <dbReference type="EMBL" id="REE95927.1"/>
    </source>
</evidence>
<dbReference type="InterPro" id="IPR000835">
    <property type="entry name" value="HTH_MarR-typ"/>
</dbReference>
<dbReference type="AlphaFoldDB" id="A0A3D9SJP6"/>
<dbReference type="InterPro" id="IPR036390">
    <property type="entry name" value="WH_DNA-bd_sf"/>
</dbReference>
<accession>A0A3D9SJP6</accession>
<dbReference type="Proteomes" id="UP000256661">
    <property type="component" value="Unassembled WGS sequence"/>
</dbReference>
<evidence type="ECO:0000259" key="1">
    <source>
        <dbReference type="PROSITE" id="PS50995"/>
    </source>
</evidence>
<keyword evidence="2" id="KW-0238">DNA-binding</keyword>
<dbReference type="PRINTS" id="PR00598">
    <property type="entry name" value="HTHMARR"/>
</dbReference>
<dbReference type="PANTHER" id="PTHR33164:SF99">
    <property type="entry name" value="MARR FAMILY REGULATORY PROTEIN"/>
    <property type="match status" value="1"/>
</dbReference>
<dbReference type="OrthoDB" id="5195026at2"/>
<reference evidence="2 3" key="1">
    <citation type="submission" date="2018-08" db="EMBL/GenBank/DDBJ databases">
        <title>Sequencing the genomes of 1000 actinobacteria strains.</title>
        <authorList>
            <person name="Klenk H.-P."/>
        </authorList>
    </citation>
    <scope>NUCLEOTIDE SEQUENCE [LARGE SCALE GENOMIC DNA]</scope>
    <source>
        <strain evidence="2 3">DSM 43927</strain>
    </source>
</reference>
<dbReference type="GO" id="GO:0006950">
    <property type="term" value="P:response to stress"/>
    <property type="evidence" value="ECO:0007669"/>
    <property type="project" value="TreeGrafter"/>
</dbReference>
<dbReference type="PANTHER" id="PTHR33164">
    <property type="entry name" value="TRANSCRIPTIONAL REGULATOR, MARR FAMILY"/>
    <property type="match status" value="1"/>
</dbReference>
<sequence length="134" mass="15133">MDPRTWDQVLTLYARVEHELGRRLQGRHALGLSDYRALRRLAEADDGELRMQDLAERIGLNQSSVSRLAARLESAGLTRRDLCPDDRRGVYLVITDRGRTVQEAASHTYRETLDTTLDEAADSDLGTLIARLRG</sequence>
<dbReference type="PROSITE" id="PS50995">
    <property type="entry name" value="HTH_MARR_2"/>
    <property type="match status" value="1"/>
</dbReference>
<proteinExistence type="predicted"/>
<organism evidence="2 3">
    <name type="scientific">Thermomonospora umbrina</name>
    <dbReference type="NCBI Taxonomy" id="111806"/>
    <lineage>
        <taxon>Bacteria</taxon>
        <taxon>Bacillati</taxon>
        <taxon>Actinomycetota</taxon>
        <taxon>Actinomycetes</taxon>
        <taxon>Streptosporangiales</taxon>
        <taxon>Thermomonosporaceae</taxon>
        <taxon>Thermomonospora</taxon>
    </lineage>
</organism>
<name>A0A3D9SJP6_9ACTN</name>
<dbReference type="EMBL" id="QTTT01000001">
    <property type="protein sequence ID" value="REE95927.1"/>
    <property type="molecule type" value="Genomic_DNA"/>
</dbReference>
<dbReference type="SUPFAM" id="SSF46785">
    <property type="entry name" value="Winged helix' DNA-binding domain"/>
    <property type="match status" value="1"/>
</dbReference>
<dbReference type="InterPro" id="IPR036388">
    <property type="entry name" value="WH-like_DNA-bd_sf"/>
</dbReference>
<evidence type="ECO:0000313" key="3">
    <source>
        <dbReference type="Proteomes" id="UP000256661"/>
    </source>
</evidence>
<dbReference type="RefSeq" id="WP_116021653.1">
    <property type="nucleotide sequence ID" value="NZ_QTTT01000001.1"/>
</dbReference>
<dbReference type="GO" id="GO:0003677">
    <property type="term" value="F:DNA binding"/>
    <property type="evidence" value="ECO:0007669"/>
    <property type="project" value="UniProtKB-KW"/>
</dbReference>
<keyword evidence="3" id="KW-1185">Reference proteome</keyword>
<dbReference type="SMART" id="SM00347">
    <property type="entry name" value="HTH_MARR"/>
    <property type="match status" value="1"/>
</dbReference>
<protein>
    <submittedName>
        <fullName evidence="2">DNA-binding MarR family transcriptional regulator</fullName>
    </submittedName>
</protein>
<gene>
    <name evidence="2" type="ORF">DFJ69_1341</name>
</gene>
<dbReference type="GO" id="GO:0003700">
    <property type="term" value="F:DNA-binding transcription factor activity"/>
    <property type="evidence" value="ECO:0007669"/>
    <property type="project" value="InterPro"/>
</dbReference>
<dbReference type="Gene3D" id="1.10.10.10">
    <property type="entry name" value="Winged helix-like DNA-binding domain superfamily/Winged helix DNA-binding domain"/>
    <property type="match status" value="1"/>
</dbReference>
<feature type="domain" description="HTH marR-type" evidence="1">
    <location>
        <begin position="1"/>
        <end position="134"/>
    </location>
</feature>
<dbReference type="InterPro" id="IPR039422">
    <property type="entry name" value="MarR/SlyA-like"/>
</dbReference>
<comment type="caution">
    <text evidence="2">The sequence shown here is derived from an EMBL/GenBank/DDBJ whole genome shotgun (WGS) entry which is preliminary data.</text>
</comment>